<evidence type="ECO:0000313" key="3">
    <source>
        <dbReference type="EMBL" id="AXE38630.1"/>
    </source>
</evidence>
<name>A0A344UTN2_9ACTN</name>
<reference evidence="3 4" key="1">
    <citation type="submission" date="2017-12" db="EMBL/GenBank/DDBJ databases">
        <title>The whole genome sequence of the Acidipropionibacterium virtanenii sp. nov. type strain JS278.</title>
        <authorList>
            <person name="Laine P."/>
            <person name="Deptula P."/>
            <person name="Varmanen P."/>
            <person name="Auvinen P."/>
        </authorList>
    </citation>
    <scope>NUCLEOTIDE SEQUENCE [LARGE SCALE GENOMIC DNA]</scope>
    <source>
        <strain evidence="3 4">JS278</strain>
    </source>
</reference>
<dbReference type="EMBL" id="CP025198">
    <property type="protein sequence ID" value="AXE38630.1"/>
    <property type="molecule type" value="Genomic_DNA"/>
</dbReference>
<dbReference type="InterPro" id="IPR010359">
    <property type="entry name" value="IrrE_HExxH"/>
</dbReference>
<evidence type="ECO:0000256" key="1">
    <source>
        <dbReference type="SAM" id="MobiDB-lite"/>
    </source>
</evidence>
<dbReference type="Pfam" id="PF06114">
    <property type="entry name" value="Peptidase_M78"/>
    <property type="match status" value="1"/>
</dbReference>
<dbReference type="RefSeq" id="WP_114044610.1">
    <property type="nucleotide sequence ID" value="NZ_CP025198.1"/>
</dbReference>
<sequence length="314" mass="33975">MDLHDAVGAIGGQTRDTPELPGLDSLYAAAAAGRPSDELEDLRAVLCRLPMLGPYNAMLVEVQRPGALYVATAWTWRHEFGRHPRPGARPLVILKPFMPVEFVYDVSETDGRPLPQGVMDPFRASGPVTEEGLSAFTGRLPDEAISYRETPFGSAQAGRTQTVGSWDPGRAPRKGEIRYAITVNDSTDPATRLATLFHELGHIYCGHLAGAGAQRHQRRALSPESQEFEAEIVSWLACGRLRIDSPSGRYLHGHLQPDGTMPPVSVQAVVHALGKVEAIAGGMRSLAAMVSGPPARDEEEPSAQEMLDFGAWEP</sequence>
<dbReference type="Proteomes" id="UP000251995">
    <property type="component" value="Chromosome"/>
</dbReference>
<feature type="domain" description="IrrE N-terminal-like" evidence="2">
    <location>
        <begin position="174"/>
        <end position="233"/>
    </location>
</feature>
<evidence type="ECO:0000313" key="4">
    <source>
        <dbReference type="Proteomes" id="UP000251995"/>
    </source>
</evidence>
<protein>
    <recommendedName>
        <fullName evidence="2">IrrE N-terminal-like domain-containing protein</fullName>
    </recommendedName>
</protein>
<dbReference type="AlphaFoldDB" id="A0A344UTN2"/>
<keyword evidence="4" id="KW-1185">Reference proteome</keyword>
<gene>
    <name evidence="3" type="ORF">JS278_01463</name>
</gene>
<proteinExistence type="predicted"/>
<feature type="region of interest" description="Disordered" evidence="1">
    <location>
        <begin position="292"/>
        <end position="314"/>
    </location>
</feature>
<evidence type="ECO:0000259" key="2">
    <source>
        <dbReference type="Pfam" id="PF06114"/>
    </source>
</evidence>
<dbReference type="KEGG" id="acij:JS278_01463"/>
<organism evidence="3 4">
    <name type="scientific">Acidipropionibacterium virtanenii</name>
    <dbReference type="NCBI Taxonomy" id="2057246"/>
    <lineage>
        <taxon>Bacteria</taxon>
        <taxon>Bacillati</taxon>
        <taxon>Actinomycetota</taxon>
        <taxon>Actinomycetes</taxon>
        <taxon>Propionibacteriales</taxon>
        <taxon>Propionibacteriaceae</taxon>
        <taxon>Acidipropionibacterium</taxon>
    </lineage>
</organism>
<dbReference type="OrthoDB" id="1550386at2"/>
<accession>A0A344UTN2</accession>